<evidence type="ECO:0008006" key="3">
    <source>
        <dbReference type="Google" id="ProtNLM"/>
    </source>
</evidence>
<sequence length="53" mass="6009">MSDMLRGSWPAGGHVHSEWSWDALARDFPRGTALAEAHGFRPGRRPHDLWVRA</sequence>
<dbReference type="RefSeq" id="WP_167923398.1">
    <property type="nucleotide sequence ID" value="NZ_JAATVY010000001.1"/>
</dbReference>
<comment type="caution">
    <text evidence="1">The sequence shown here is derived from an EMBL/GenBank/DDBJ whole genome shotgun (WGS) entry which is preliminary data.</text>
</comment>
<accession>A0ABX0XTH7</accession>
<evidence type="ECO:0000313" key="2">
    <source>
        <dbReference type="Proteomes" id="UP000722989"/>
    </source>
</evidence>
<name>A0ABX0XTH7_9ACTN</name>
<proteinExistence type="predicted"/>
<organism evidence="1 2">
    <name type="scientific">Planosporangium thailandense</name>
    <dbReference type="NCBI Taxonomy" id="765197"/>
    <lineage>
        <taxon>Bacteria</taxon>
        <taxon>Bacillati</taxon>
        <taxon>Actinomycetota</taxon>
        <taxon>Actinomycetes</taxon>
        <taxon>Micromonosporales</taxon>
        <taxon>Micromonosporaceae</taxon>
        <taxon>Planosporangium</taxon>
    </lineage>
</organism>
<dbReference type="Proteomes" id="UP000722989">
    <property type="component" value="Unassembled WGS sequence"/>
</dbReference>
<evidence type="ECO:0000313" key="1">
    <source>
        <dbReference type="EMBL" id="NJC68539.1"/>
    </source>
</evidence>
<gene>
    <name evidence="1" type="ORF">HC031_02195</name>
</gene>
<protein>
    <recommendedName>
        <fullName evidence="3">GNAT family N-acetyltransferase</fullName>
    </recommendedName>
</protein>
<dbReference type="EMBL" id="JAATVY010000001">
    <property type="protein sequence ID" value="NJC68539.1"/>
    <property type="molecule type" value="Genomic_DNA"/>
</dbReference>
<keyword evidence="2" id="KW-1185">Reference proteome</keyword>
<reference evidence="1 2" key="1">
    <citation type="submission" date="2020-03" db="EMBL/GenBank/DDBJ databases">
        <title>WGS of the type strain of Planosporangium spp.</title>
        <authorList>
            <person name="Thawai C."/>
        </authorList>
    </citation>
    <scope>NUCLEOTIDE SEQUENCE [LARGE SCALE GENOMIC DNA]</scope>
    <source>
        <strain evidence="1 2">TBRC 5610</strain>
    </source>
</reference>